<dbReference type="Proteomes" id="UP001501536">
    <property type="component" value="Unassembled WGS sequence"/>
</dbReference>
<feature type="domain" description="Amidohydrolase-related" evidence="2">
    <location>
        <begin position="53"/>
        <end position="436"/>
    </location>
</feature>
<keyword evidence="4" id="KW-1185">Reference proteome</keyword>
<dbReference type="Pfam" id="PF01979">
    <property type="entry name" value="Amidohydro_1"/>
    <property type="match status" value="1"/>
</dbReference>
<dbReference type="Gene3D" id="3.20.20.140">
    <property type="entry name" value="Metal-dependent hydrolases"/>
    <property type="match status" value="1"/>
</dbReference>
<dbReference type="InterPro" id="IPR032466">
    <property type="entry name" value="Metal_Hydrolase"/>
</dbReference>
<gene>
    <name evidence="3" type="primary">hydA</name>
    <name evidence="3" type="ORF">GCM10022377_20760</name>
</gene>
<evidence type="ECO:0000313" key="3">
    <source>
        <dbReference type="EMBL" id="GAA3706853.1"/>
    </source>
</evidence>
<dbReference type="SUPFAM" id="SSF51338">
    <property type="entry name" value="Composite domain of metallo-dependent hydrolases"/>
    <property type="match status" value="1"/>
</dbReference>
<evidence type="ECO:0000256" key="1">
    <source>
        <dbReference type="ARBA" id="ARBA00001947"/>
    </source>
</evidence>
<sequence length="480" mass="50192">MSADLVLAHGLVANADGRRVAHVVVDGGRIADVVDAGQPVPEAARVIDATGLVVMPGGVDGHCHIAQTTGPYTTLDDYATTTTAALHGGTTTVLDFGIPAHAGETPLAAALGKLDLAAAARCDVALHASVVEWDETVPGQLEELAARGIRSVKLYTTNRGTTMADGDTVLRTLREMARLDGLAYVHAEHDEIIVDCTQRHADAGEIGIAELPRTRPELAEEASVREVLALAEYTGAGVYFVHQSTPGAVDLVTAARLGGQAAFSETCPHYVALDSSVYAGPLPEFYACCPPMRDPETVAGLRERLLGGAVDTVASDHSCYSLDQKREHTDDIRQMPHGLPGVETRLPVTFTQMVGEGLDGLEDFVSVFAAAPARLNGLRGKGAVAPGYDADLVLVDPAAVRAVDGAALHMGTDFSPFEGLRLRGWPTAVVAGGRVVLDRDGFHDPGPAGRVLEQAPLSEALSWGPLGAPATESHAARSTR</sequence>
<dbReference type="InterPro" id="IPR050378">
    <property type="entry name" value="Metallo-dep_Hydrolases_sf"/>
</dbReference>
<comment type="cofactor">
    <cofactor evidence="1">
        <name>Zn(2+)</name>
        <dbReference type="ChEBI" id="CHEBI:29105"/>
    </cofactor>
</comment>
<evidence type="ECO:0000313" key="4">
    <source>
        <dbReference type="Proteomes" id="UP001501536"/>
    </source>
</evidence>
<evidence type="ECO:0000259" key="2">
    <source>
        <dbReference type="Pfam" id="PF01979"/>
    </source>
</evidence>
<organism evidence="3 4">
    <name type="scientific">Zhihengliuella alba</name>
    <dbReference type="NCBI Taxonomy" id="547018"/>
    <lineage>
        <taxon>Bacteria</taxon>
        <taxon>Bacillati</taxon>
        <taxon>Actinomycetota</taxon>
        <taxon>Actinomycetes</taxon>
        <taxon>Micrococcales</taxon>
        <taxon>Micrococcaceae</taxon>
        <taxon>Zhihengliuella</taxon>
    </lineage>
</organism>
<accession>A0ABP7DR39</accession>
<name>A0ABP7DR39_9MICC</name>
<dbReference type="InterPro" id="IPR006680">
    <property type="entry name" value="Amidohydro-rel"/>
</dbReference>
<dbReference type="RefSeq" id="WP_344884014.1">
    <property type="nucleotide sequence ID" value="NZ_BAABCJ010000005.1"/>
</dbReference>
<comment type="caution">
    <text evidence="3">The sequence shown here is derived from an EMBL/GenBank/DDBJ whole genome shotgun (WGS) entry which is preliminary data.</text>
</comment>
<dbReference type="PANTHER" id="PTHR11647:SF1">
    <property type="entry name" value="COLLAPSIN RESPONSE MEDIATOR PROTEIN"/>
    <property type="match status" value="1"/>
</dbReference>
<dbReference type="EMBL" id="BAABCJ010000005">
    <property type="protein sequence ID" value="GAA3706853.1"/>
    <property type="molecule type" value="Genomic_DNA"/>
</dbReference>
<dbReference type="InterPro" id="IPR011059">
    <property type="entry name" value="Metal-dep_hydrolase_composite"/>
</dbReference>
<dbReference type="PANTHER" id="PTHR11647">
    <property type="entry name" value="HYDRANTOINASE/DIHYDROPYRIMIDINASE FAMILY MEMBER"/>
    <property type="match status" value="1"/>
</dbReference>
<reference evidence="4" key="1">
    <citation type="journal article" date="2019" name="Int. J. Syst. Evol. Microbiol.">
        <title>The Global Catalogue of Microorganisms (GCM) 10K type strain sequencing project: providing services to taxonomists for standard genome sequencing and annotation.</title>
        <authorList>
            <consortium name="The Broad Institute Genomics Platform"/>
            <consortium name="The Broad Institute Genome Sequencing Center for Infectious Disease"/>
            <person name="Wu L."/>
            <person name="Ma J."/>
        </authorList>
    </citation>
    <scope>NUCLEOTIDE SEQUENCE [LARGE SCALE GENOMIC DNA]</scope>
    <source>
        <strain evidence="4">JCM 16961</strain>
    </source>
</reference>
<proteinExistence type="predicted"/>
<protein>
    <submittedName>
        <fullName evidence="3">Dihydropyrimidinase</fullName>
    </submittedName>
</protein>
<dbReference type="SUPFAM" id="SSF51556">
    <property type="entry name" value="Metallo-dependent hydrolases"/>
    <property type="match status" value="1"/>
</dbReference>